<feature type="region of interest" description="Disordered" evidence="1">
    <location>
        <begin position="1"/>
        <end position="51"/>
    </location>
</feature>
<accession>A0A917HMK3</accession>
<feature type="compositionally biased region" description="Polar residues" evidence="1">
    <location>
        <begin position="32"/>
        <end position="41"/>
    </location>
</feature>
<gene>
    <name evidence="2" type="ORF">GCM10011398_32820</name>
</gene>
<evidence type="ECO:0000313" key="3">
    <source>
        <dbReference type="Proteomes" id="UP000622860"/>
    </source>
</evidence>
<evidence type="ECO:0000313" key="2">
    <source>
        <dbReference type="EMBL" id="GGG84591.1"/>
    </source>
</evidence>
<dbReference type="AlphaFoldDB" id="A0A917HMK3"/>
<protein>
    <submittedName>
        <fullName evidence="2">Uncharacterized protein</fullName>
    </submittedName>
</protein>
<dbReference type="RefSeq" id="WP_188456451.1">
    <property type="nucleotide sequence ID" value="NZ_BMFR01000018.1"/>
</dbReference>
<name>A0A917HMK3_9BACI</name>
<organism evidence="2 3">
    <name type="scientific">Virgibacillus oceani</name>
    <dbReference type="NCBI Taxonomy" id="1479511"/>
    <lineage>
        <taxon>Bacteria</taxon>
        <taxon>Bacillati</taxon>
        <taxon>Bacillota</taxon>
        <taxon>Bacilli</taxon>
        <taxon>Bacillales</taxon>
        <taxon>Bacillaceae</taxon>
        <taxon>Virgibacillus</taxon>
    </lineage>
</organism>
<feature type="compositionally biased region" description="Basic and acidic residues" evidence="1">
    <location>
        <begin position="42"/>
        <end position="51"/>
    </location>
</feature>
<dbReference type="Proteomes" id="UP000622860">
    <property type="component" value="Unassembled WGS sequence"/>
</dbReference>
<dbReference type="EMBL" id="BMFR01000018">
    <property type="protein sequence ID" value="GGG84591.1"/>
    <property type="molecule type" value="Genomic_DNA"/>
</dbReference>
<comment type="caution">
    <text evidence="2">The sequence shown here is derived from an EMBL/GenBank/DDBJ whole genome shotgun (WGS) entry which is preliminary data.</text>
</comment>
<reference evidence="2" key="1">
    <citation type="journal article" date="2014" name="Int. J. Syst. Evol. Microbiol.">
        <title>Complete genome sequence of Corynebacterium casei LMG S-19264T (=DSM 44701T), isolated from a smear-ripened cheese.</title>
        <authorList>
            <consortium name="US DOE Joint Genome Institute (JGI-PGF)"/>
            <person name="Walter F."/>
            <person name="Albersmeier A."/>
            <person name="Kalinowski J."/>
            <person name="Ruckert C."/>
        </authorList>
    </citation>
    <scope>NUCLEOTIDE SEQUENCE</scope>
    <source>
        <strain evidence="2">CGMCC 1.12754</strain>
    </source>
</reference>
<sequence length="51" mass="5997">MGNEKRNKAKDNTDETKLYNPEENYYEKQGDNKNASGTKRQLMNERMRGAE</sequence>
<keyword evidence="3" id="KW-1185">Reference proteome</keyword>
<reference evidence="2" key="2">
    <citation type="submission" date="2020-09" db="EMBL/GenBank/DDBJ databases">
        <authorList>
            <person name="Sun Q."/>
            <person name="Zhou Y."/>
        </authorList>
    </citation>
    <scope>NUCLEOTIDE SEQUENCE</scope>
    <source>
        <strain evidence="2">CGMCC 1.12754</strain>
    </source>
</reference>
<proteinExistence type="predicted"/>
<evidence type="ECO:0000256" key="1">
    <source>
        <dbReference type="SAM" id="MobiDB-lite"/>
    </source>
</evidence>
<feature type="compositionally biased region" description="Basic and acidic residues" evidence="1">
    <location>
        <begin position="1"/>
        <end position="17"/>
    </location>
</feature>